<reference evidence="2 3" key="1">
    <citation type="submission" date="2009-03" db="EMBL/GenBank/DDBJ databases">
        <authorList>
            <person name="Warren W."/>
            <person name="Ye L."/>
            <person name="Minx P."/>
            <person name="Worley K."/>
            <person name="Gibbs R."/>
            <person name="Wilson R.K."/>
        </authorList>
    </citation>
    <scope>NUCLEOTIDE SEQUENCE [LARGE SCALE GENOMIC DNA]</scope>
</reference>
<keyword evidence="3" id="KW-1185">Reference proteome</keyword>
<proteinExistence type="predicted"/>
<dbReference type="GeneTree" id="ENSGT01120000271815"/>
<reference evidence="2" key="2">
    <citation type="submission" date="2025-08" db="UniProtKB">
        <authorList>
            <consortium name="Ensembl"/>
        </authorList>
    </citation>
    <scope>IDENTIFICATION</scope>
</reference>
<accession>A0A8I3W8V5</accession>
<evidence type="ECO:0000256" key="1">
    <source>
        <dbReference type="SAM" id="MobiDB-lite"/>
    </source>
</evidence>
<evidence type="ECO:0000313" key="2">
    <source>
        <dbReference type="Ensembl" id="ENSCJAP00000085832.1"/>
    </source>
</evidence>
<dbReference type="PANTHER" id="PTHR12138:SF135">
    <property type="entry name" value="SAM DOMAIN-CONTAINING PROTEIN"/>
    <property type="match status" value="1"/>
</dbReference>
<sequence length="90" mass="9532">VGRLRQKNCLNPGGRGSSDSPASTSQVAGIKHACCHSQLIFVFLVEMGFHHIGKAGLELLTSGNPPTLASQTAGITEVSHHAWPPFEQIT</sequence>
<dbReference type="PANTHER" id="PTHR12138">
    <property type="entry name" value="PRIMATE-EXPANDED PROTEIN FAMILY"/>
    <property type="match status" value="1"/>
</dbReference>
<name>A0A8I3W8V5_CALJA</name>
<reference evidence="2" key="3">
    <citation type="submission" date="2025-09" db="UniProtKB">
        <authorList>
            <consortium name="Ensembl"/>
        </authorList>
    </citation>
    <scope>IDENTIFICATION</scope>
</reference>
<dbReference type="Ensembl" id="ENSCJAT00000140263.1">
    <property type="protein sequence ID" value="ENSCJAP00000085832.1"/>
    <property type="gene ID" value="ENSCJAG00000079553.1"/>
</dbReference>
<dbReference type="PRINTS" id="PR02045">
    <property type="entry name" value="F138DOMAIN"/>
</dbReference>
<dbReference type="AlphaFoldDB" id="A0A8I3W8V5"/>
<evidence type="ECO:0000313" key="3">
    <source>
        <dbReference type="Proteomes" id="UP000008225"/>
    </source>
</evidence>
<dbReference type="Proteomes" id="UP000008225">
    <property type="component" value="Chromosome 6"/>
</dbReference>
<feature type="region of interest" description="Disordered" evidence="1">
    <location>
        <begin position="1"/>
        <end position="24"/>
    </location>
</feature>
<organism evidence="2 3">
    <name type="scientific">Callithrix jacchus</name>
    <name type="common">White-tufted-ear marmoset</name>
    <name type="synonym">Simia Jacchus</name>
    <dbReference type="NCBI Taxonomy" id="9483"/>
    <lineage>
        <taxon>Eukaryota</taxon>
        <taxon>Metazoa</taxon>
        <taxon>Chordata</taxon>
        <taxon>Craniata</taxon>
        <taxon>Vertebrata</taxon>
        <taxon>Euteleostomi</taxon>
        <taxon>Mammalia</taxon>
        <taxon>Eutheria</taxon>
        <taxon>Euarchontoglires</taxon>
        <taxon>Primates</taxon>
        <taxon>Haplorrhini</taxon>
        <taxon>Platyrrhini</taxon>
        <taxon>Cebidae</taxon>
        <taxon>Callitrichinae</taxon>
        <taxon>Callithrix</taxon>
        <taxon>Callithrix</taxon>
    </lineage>
</organism>
<protein>
    <submittedName>
        <fullName evidence="2">Uncharacterized protein</fullName>
    </submittedName>
</protein>